<evidence type="ECO:0000313" key="2">
    <source>
        <dbReference type="Proteomes" id="UP000076154"/>
    </source>
</evidence>
<protein>
    <submittedName>
        <fullName evidence="1">Uncharacterized protein</fullName>
    </submittedName>
</protein>
<dbReference type="EMBL" id="LUEZ02000049">
    <property type="protein sequence ID" value="RDB22783.1"/>
    <property type="molecule type" value="Genomic_DNA"/>
</dbReference>
<sequence length="67" mass="7677">MFIGSDFMDTIPSQNLTRHVDPNAPFTPPPHRLYYHPSGPTIHEVLVAPVSAYHYLLLYTHQEKCTL</sequence>
<organism evidence="1 2">
    <name type="scientific">Hypsizygus marmoreus</name>
    <name type="common">White beech mushroom</name>
    <name type="synonym">Agaricus marmoreus</name>
    <dbReference type="NCBI Taxonomy" id="39966"/>
    <lineage>
        <taxon>Eukaryota</taxon>
        <taxon>Fungi</taxon>
        <taxon>Dikarya</taxon>
        <taxon>Basidiomycota</taxon>
        <taxon>Agaricomycotina</taxon>
        <taxon>Agaricomycetes</taxon>
        <taxon>Agaricomycetidae</taxon>
        <taxon>Agaricales</taxon>
        <taxon>Tricholomatineae</taxon>
        <taxon>Lyophyllaceae</taxon>
        <taxon>Hypsizygus</taxon>
    </lineage>
</organism>
<proteinExistence type="predicted"/>
<keyword evidence="2" id="KW-1185">Reference proteome</keyword>
<dbReference type="AlphaFoldDB" id="A0A369JSV7"/>
<dbReference type="InParanoid" id="A0A369JSV7"/>
<reference evidence="1" key="1">
    <citation type="submission" date="2018-04" db="EMBL/GenBank/DDBJ databases">
        <title>Whole genome sequencing of Hypsizygus marmoreus.</title>
        <authorList>
            <person name="Choi I.-G."/>
            <person name="Min B."/>
            <person name="Kim J.-G."/>
            <person name="Kim S."/>
            <person name="Oh Y.-L."/>
            <person name="Kong W.-S."/>
            <person name="Park H."/>
            <person name="Jeong J."/>
            <person name="Song E.-S."/>
        </authorList>
    </citation>
    <scope>NUCLEOTIDE SEQUENCE [LARGE SCALE GENOMIC DNA]</scope>
    <source>
        <strain evidence="1">51987-8</strain>
    </source>
</reference>
<name>A0A369JSV7_HYPMA</name>
<gene>
    <name evidence="1" type="ORF">Hypma_010256</name>
</gene>
<dbReference type="Proteomes" id="UP000076154">
    <property type="component" value="Unassembled WGS sequence"/>
</dbReference>
<accession>A0A369JSV7</accession>
<comment type="caution">
    <text evidence="1">The sequence shown here is derived from an EMBL/GenBank/DDBJ whole genome shotgun (WGS) entry which is preliminary data.</text>
</comment>
<evidence type="ECO:0000313" key="1">
    <source>
        <dbReference type="EMBL" id="RDB22783.1"/>
    </source>
</evidence>